<dbReference type="InterPro" id="IPR013325">
    <property type="entry name" value="RNA_pol_sigma_r2"/>
</dbReference>
<evidence type="ECO:0000313" key="9">
    <source>
        <dbReference type="Proteomes" id="UP000466966"/>
    </source>
</evidence>
<accession>A0A844YZB2</accession>
<keyword evidence="9" id="KW-1185">Reference proteome</keyword>
<reference evidence="8 9" key="1">
    <citation type="submission" date="2019-12" db="EMBL/GenBank/DDBJ databases">
        <title>Genomic-based taxomic classification of the family Erythrobacteraceae.</title>
        <authorList>
            <person name="Xu L."/>
        </authorList>
    </citation>
    <scope>NUCLEOTIDE SEQUENCE [LARGE SCALE GENOMIC DNA]</scope>
    <source>
        <strain evidence="8 9">M0322</strain>
    </source>
</reference>
<feature type="domain" description="RNA polymerase sigma factor 70 region 4 type 2" evidence="7">
    <location>
        <begin position="134"/>
        <end position="184"/>
    </location>
</feature>
<dbReference type="GO" id="GO:0003677">
    <property type="term" value="F:DNA binding"/>
    <property type="evidence" value="ECO:0007669"/>
    <property type="project" value="UniProtKB-KW"/>
</dbReference>
<evidence type="ECO:0000256" key="2">
    <source>
        <dbReference type="ARBA" id="ARBA00023015"/>
    </source>
</evidence>
<dbReference type="OrthoDB" id="9794372at2"/>
<dbReference type="Gene3D" id="1.10.1740.10">
    <property type="match status" value="1"/>
</dbReference>
<dbReference type="PANTHER" id="PTHR43133:SF8">
    <property type="entry name" value="RNA POLYMERASE SIGMA FACTOR HI_1459-RELATED"/>
    <property type="match status" value="1"/>
</dbReference>
<dbReference type="InterPro" id="IPR007627">
    <property type="entry name" value="RNA_pol_sigma70_r2"/>
</dbReference>
<dbReference type="InterPro" id="IPR013324">
    <property type="entry name" value="RNA_pol_sigma_r3/r4-like"/>
</dbReference>
<dbReference type="PANTHER" id="PTHR43133">
    <property type="entry name" value="RNA POLYMERASE ECF-TYPE SIGMA FACTO"/>
    <property type="match status" value="1"/>
</dbReference>
<evidence type="ECO:0000256" key="4">
    <source>
        <dbReference type="ARBA" id="ARBA00023125"/>
    </source>
</evidence>
<dbReference type="Proteomes" id="UP000466966">
    <property type="component" value="Unassembled WGS sequence"/>
</dbReference>
<name>A0A844YZB2_9SPHN</name>
<evidence type="ECO:0000256" key="5">
    <source>
        <dbReference type="ARBA" id="ARBA00023163"/>
    </source>
</evidence>
<keyword evidence="5" id="KW-0804">Transcription</keyword>
<evidence type="ECO:0000313" key="8">
    <source>
        <dbReference type="EMBL" id="MXO72522.1"/>
    </source>
</evidence>
<dbReference type="InterPro" id="IPR014284">
    <property type="entry name" value="RNA_pol_sigma-70_dom"/>
</dbReference>
<comment type="caution">
    <text evidence="8">The sequence shown here is derived from an EMBL/GenBank/DDBJ whole genome shotgun (WGS) entry which is preliminary data.</text>
</comment>
<comment type="similarity">
    <text evidence="1">Belongs to the sigma-70 factor family. ECF subfamily.</text>
</comment>
<evidence type="ECO:0000256" key="3">
    <source>
        <dbReference type="ARBA" id="ARBA00023082"/>
    </source>
</evidence>
<dbReference type="GO" id="GO:0006352">
    <property type="term" value="P:DNA-templated transcription initiation"/>
    <property type="evidence" value="ECO:0007669"/>
    <property type="project" value="InterPro"/>
</dbReference>
<evidence type="ECO:0000256" key="1">
    <source>
        <dbReference type="ARBA" id="ARBA00010641"/>
    </source>
</evidence>
<dbReference type="RefSeq" id="WP_160772455.1">
    <property type="nucleotide sequence ID" value="NZ_WTYV01000005.1"/>
</dbReference>
<dbReference type="SUPFAM" id="SSF88659">
    <property type="entry name" value="Sigma3 and sigma4 domains of RNA polymerase sigma factors"/>
    <property type="match status" value="1"/>
</dbReference>
<dbReference type="Pfam" id="PF08281">
    <property type="entry name" value="Sigma70_r4_2"/>
    <property type="match status" value="1"/>
</dbReference>
<dbReference type="SUPFAM" id="SSF88946">
    <property type="entry name" value="Sigma2 domain of RNA polymerase sigma factors"/>
    <property type="match status" value="1"/>
</dbReference>
<dbReference type="InterPro" id="IPR036388">
    <property type="entry name" value="WH-like_DNA-bd_sf"/>
</dbReference>
<dbReference type="NCBIfam" id="TIGR02937">
    <property type="entry name" value="sigma70-ECF"/>
    <property type="match status" value="1"/>
</dbReference>
<sequence>MPAVQSVSDFASPAMEVGEAALLARVAARDAAAFRQLVERHAATLHRVAWRMTGDAHEAEDIAQEALLRLWDHAPRWTEGRQSVAAWLRRIAINLAIDRLRRGQRIAGGEVPERADEAPLADAMLEANQQATRARALIAALPDRQRAAIVLTYYEELSNAESAAALDMQVKAFESLLFRARAALKAAFTAAGDGR</sequence>
<keyword evidence="3" id="KW-0731">Sigma factor</keyword>
<dbReference type="Pfam" id="PF04542">
    <property type="entry name" value="Sigma70_r2"/>
    <property type="match status" value="1"/>
</dbReference>
<keyword evidence="2" id="KW-0805">Transcription regulation</keyword>
<gene>
    <name evidence="8" type="ORF">GRI99_12885</name>
</gene>
<dbReference type="Gene3D" id="1.10.10.10">
    <property type="entry name" value="Winged helix-like DNA-binding domain superfamily/Winged helix DNA-binding domain"/>
    <property type="match status" value="1"/>
</dbReference>
<dbReference type="EMBL" id="WTYV01000005">
    <property type="protein sequence ID" value="MXO72522.1"/>
    <property type="molecule type" value="Genomic_DNA"/>
</dbReference>
<feature type="domain" description="RNA polymerase sigma-70 region 2" evidence="6">
    <location>
        <begin position="37"/>
        <end position="105"/>
    </location>
</feature>
<protein>
    <submittedName>
        <fullName evidence="8">Sigma-70 family RNA polymerase sigma factor</fullName>
    </submittedName>
</protein>
<dbReference type="GO" id="GO:0016987">
    <property type="term" value="F:sigma factor activity"/>
    <property type="evidence" value="ECO:0007669"/>
    <property type="project" value="UniProtKB-KW"/>
</dbReference>
<dbReference type="InterPro" id="IPR013249">
    <property type="entry name" value="RNA_pol_sigma70_r4_t2"/>
</dbReference>
<keyword evidence="4" id="KW-0238">DNA-binding</keyword>
<evidence type="ECO:0000259" key="7">
    <source>
        <dbReference type="Pfam" id="PF08281"/>
    </source>
</evidence>
<dbReference type="AlphaFoldDB" id="A0A844YZB2"/>
<dbReference type="InterPro" id="IPR039425">
    <property type="entry name" value="RNA_pol_sigma-70-like"/>
</dbReference>
<organism evidence="8 9">
    <name type="scientific">Alteraurantiacibacter buctensis</name>
    <dbReference type="NCBI Taxonomy" id="1503981"/>
    <lineage>
        <taxon>Bacteria</taxon>
        <taxon>Pseudomonadati</taxon>
        <taxon>Pseudomonadota</taxon>
        <taxon>Alphaproteobacteria</taxon>
        <taxon>Sphingomonadales</taxon>
        <taxon>Erythrobacteraceae</taxon>
        <taxon>Alteraurantiacibacter</taxon>
    </lineage>
</organism>
<evidence type="ECO:0000259" key="6">
    <source>
        <dbReference type="Pfam" id="PF04542"/>
    </source>
</evidence>
<proteinExistence type="inferred from homology"/>